<dbReference type="KEGG" id="ahg:AHOG_22135"/>
<dbReference type="OrthoDB" id="3576575at2"/>
<reference evidence="1 2" key="1">
    <citation type="submission" date="2017-07" db="EMBL/GenBank/DDBJ databases">
        <title>Complete genome sequence of Actinoalloteichus hoggarensis DSM 45943, type strain of Actinoalloteichus hoggarensis.</title>
        <authorList>
            <person name="Ruckert C."/>
            <person name="Nouioui I."/>
            <person name="Willmese J."/>
            <person name="van Wezel G."/>
            <person name="Klenk H.-P."/>
            <person name="Kalinowski J."/>
            <person name="Zotchev S.B."/>
        </authorList>
    </citation>
    <scope>NUCLEOTIDE SEQUENCE [LARGE SCALE GENOMIC DNA]</scope>
    <source>
        <strain evidence="1 2">DSM 45943</strain>
    </source>
</reference>
<organism evidence="1 2">
    <name type="scientific">Actinoalloteichus hoggarensis</name>
    <dbReference type="NCBI Taxonomy" id="1470176"/>
    <lineage>
        <taxon>Bacteria</taxon>
        <taxon>Bacillati</taxon>
        <taxon>Actinomycetota</taxon>
        <taxon>Actinomycetes</taxon>
        <taxon>Pseudonocardiales</taxon>
        <taxon>Pseudonocardiaceae</taxon>
        <taxon>Actinoalloteichus</taxon>
    </lineage>
</organism>
<sequence>MAKTLLARVRQELGHSQDAVIRLLLARADATNAAIATGRSLKTKLSRWENGHETPAPYYQALFRDVYGRTNAELGFPTEDDGVDDAATELADRLIVAQRLDPETVELFRRQVDHARHMDQRFGSVVLLDQLRSQIGQMEDLLSHALLSAQRAPLAGTLTEASTLAGWTSLDRGSTTQAWQHYERAKAAAREAESPSLLAHAQAEQAMVLLEIDETGAAVELVSEAVTLGRHGVAPLLRAWLAATLGEVLAADGRRDDALRAFDEADALLPADPRDPALPFVFLGGTHLVRWRGNAIARLGEPDAIAQLTDALDGHPATFSRARASLLVDLAHAHAATGDRDAARTYAGQARRLAAQLSSERQKRRLTRLILPGTSSLGA</sequence>
<dbReference type="AlphaFoldDB" id="A0A221W7U8"/>
<gene>
    <name evidence="1" type="ORF">AHOG_22135</name>
</gene>
<dbReference type="EMBL" id="CP022521">
    <property type="protein sequence ID" value="ASO22042.1"/>
    <property type="molecule type" value="Genomic_DNA"/>
</dbReference>
<name>A0A221W7U8_9PSEU</name>
<evidence type="ECO:0000313" key="2">
    <source>
        <dbReference type="Proteomes" id="UP000204221"/>
    </source>
</evidence>
<accession>A0A221W7U8</accession>
<evidence type="ECO:0000313" key="1">
    <source>
        <dbReference type="EMBL" id="ASO22042.1"/>
    </source>
</evidence>
<dbReference type="InterPro" id="IPR011990">
    <property type="entry name" value="TPR-like_helical_dom_sf"/>
</dbReference>
<proteinExistence type="predicted"/>
<dbReference type="Gene3D" id="1.25.40.10">
    <property type="entry name" value="Tetratricopeptide repeat domain"/>
    <property type="match status" value="1"/>
</dbReference>
<protein>
    <submittedName>
        <fullName evidence="1">Uncharacterized protein</fullName>
    </submittedName>
</protein>
<dbReference type="RefSeq" id="WP_093943080.1">
    <property type="nucleotide sequence ID" value="NZ_CP022521.1"/>
</dbReference>
<keyword evidence="2" id="KW-1185">Reference proteome</keyword>
<dbReference type="SUPFAM" id="SSF48452">
    <property type="entry name" value="TPR-like"/>
    <property type="match status" value="1"/>
</dbReference>
<dbReference type="Proteomes" id="UP000204221">
    <property type="component" value="Chromosome"/>
</dbReference>